<dbReference type="InterPro" id="IPR020103">
    <property type="entry name" value="PsdUridine_synth_cat_dom_sf"/>
</dbReference>
<sequence length="252" mass="29024">MDRYKVTVCYDGTNYAGWQKQDNARSIQEEIECALAKINEEAVEIVASGRTDAHVHALAQVFHFDAKKALSDEQWVRACNSLLPKDIRILKVEKVSDSFHARFDAVRKRYDYYITNDVLNPFLENYMGKDRKSLDVAYMQECANVFIGTHDFTSFTSSKIDERKSRIKTIYRLEVQQEANAVHIIFEGNAFLRYMVRMLAQVLIEAGKHRLTKEAISQMLEAKDKHACRYKASANGLYLVRVDYQDNSSPMG</sequence>
<dbReference type="GO" id="GO:0160147">
    <property type="term" value="F:tRNA pseudouridine(38-40) synthase activity"/>
    <property type="evidence" value="ECO:0007669"/>
    <property type="project" value="UniProtKB-EC"/>
</dbReference>
<dbReference type="FunFam" id="3.30.70.580:FF:000001">
    <property type="entry name" value="tRNA pseudouridine synthase A"/>
    <property type="match status" value="1"/>
</dbReference>
<evidence type="ECO:0000256" key="2">
    <source>
        <dbReference type="ARBA" id="ARBA00022694"/>
    </source>
</evidence>
<gene>
    <name evidence="4 9" type="primary">truA</name>
    <name evidence="9" type="ORF">KHZ85_03985</name>
</gene>
<keyword evidence="2 4" id="KW-0819">tRNA processing</keyword>
<dbReference type="RefSeq" id="WP_004798211.1">
    <property type="nucleotide sequence ID" value="NZ_CABKNA010000006.1"/>
</dbReference>
<comment type="function">
    <text evidence="4">Formation of pseudouridine at positions 38, 39 and 40 in the anticodon stem and loop of transfer RNAs.</text>
</comment>
<dbReference type="AlphaFoldDB" id="A0A942ZX35"/>
<evidence type="ECO:0000313" key="9">
    <source>
        <dbReference type="EMBL" id="MBS4883904.1"/>
    </source>
</evidence>
<dbReference type="EMBL" id="JAGZMZ010000007">
    <property type="protein sequence ID" value="MBS4883904.1"/>
    <property type="molecule type" value="Genomic_DNA"/>
</dbReference>
<dbReference type="PANTHER" id="PTHR11142">
    <property type="entry name" value="PSEUDOURIDYLATE SYNTHASE"/>
    <property type="match status" value="1"/>
</dbReference>
<dbReference type="NCBIfam" id="TIGR00071">
    <property type="entry name" value="hisT_truA"/>
    <property type="match status" value="1"/>
</dbReference>
<dbReference type="InterPro" id="IPR020094">
    <property type="entry name" value="TruA/RsuA/RluB/E/F_N"/>
</dbReference>
<comment type="caution">
    <text evidence="4">Lacks conserved residue(s) required for the propagation of feature annotation.</text>
</comment>
<evidence type="ECO:0000256" key="7">
    <source>
        <dbReference type="RuleBase" id="RU003792"/>
    </source>
</evidence>
<evidence type="ECO:0000256" key="4">
    <source>
        <dbReference type="HAMAP-Rule" id="MF_00171"/>
    </source>
</evidence>
<evidence type="ECO:0000256" key="6">
    <source>
        <dbReference type="PIRSR" id="PIRSR001430-2"/>
    </source>
</evidence>
<dbReference type="HAMAP" id="MF_00171">
    <property type="entry name" value="TruA"/>
    <property type="match status" value="1"/>
</dbReference>
<dbReference type="Pfam" id="PF01416">
    <property type="entry name" value="PseudoU_synth_1"/>
    <property type="match status" value="2"/>
</dbReference>
<organism evidence="9 10">
    <name type="scientific">Amedibacillus dolichus</name>
    <dbReference type="NCBI Taxonomy" id="31971"/>
    <lineage>
        <taxon>Bacteria</taxon>
        <taxon>Bacillati</taxon>
        <taxon>Bacillota</taxon>
        <taxon>Erysipelotrichia</taxon>
        <taxon>Erysipelotrichales</taxon>
        <taxon>Erysipelotrichaceae</taxon>
        <taxon>Amedibacillus</taxon>
    </lineage>
</organism>
<feature type="binding site" evidence="4 6">
    <location>
        <position position="110"/>
    </location>
    <ligand>
        <name>substrate</name>
    </ligand>
</feature>
<comment type="similarity">
    <text evidence="1 4 7">Belongs to the tRNA pseudouridine synthase TruA family.</text>
</comment>
<comment type="subunit">
    <text evidence="4">Homodimer.</text>
</comment>
<dbReference type="GO" id="GO:0003723">
    <property type="term" value="F:RNA binding"/>
    <property type="evidence" value="ECO:0007669"/>
    <property type="project" value="InterPro"/>
</dbReference>
<accession>A0A942ZX35</accession>
<evidence type="ECO:0000259" key="8">
    <source>
        <dbReference type="Pfam" id="PF01416"/>
    </source>
</evidence>
<proteinExistence type="inferred from homology"/>
<dbReference type="PIRSF" id="PIRSF001430">
    <property type="entry name" value="tRNA_psdUrid_synth"/>
    <property type="match status" value="1"/>
</dbReference>
<dbReference type="PANTHER" id="PTHR11142:SF0">
    <property type="entry name" value="TRNA PSEUDOURIDINE SYNTHASE-LIKE 1"/>
    <property type="match status" value="1"/>
</dbReference>
<dbReference type="InterPro" id="IPR020095">
    <property type="entry name" value="PsdUridine_synth_TruA_C"/>
</dbReference>
<dbReference type="Gene3D" id="3.30.70.580">
    <property type="entry name" value="Pseudouridine synthase I, catalytic domain, N-terminal subdomain"/>
    <property type="match status" value="1"/>
</dbReference>
<reference evidence="9" key="1">
    <citation type="submission" date="2021-02" db="EMBL/GenBank/DDBJ databases">
        <title>Infant gut strain persistence is associated with maternal origin, phylogeny, and functional potential including surface adhesion and iron acquisition.</title>
        <authorList>
            <person name="Lou Y.C."/>
        </authorList>
    </citation>
    <scope>NUCLEOTIDE SEQUENCE</scope>
    <source>
        <strain evidence="9">L3_108_103G1_dasL3_108_103G1_concoct_2</strain>
    </source>
</reference>
<feature type="domain" description="Pseudouridine synthase I TruA alpha/beta" evidence="8">
    <location>
        <begin position="143"/>
        <end position="245"/>
    </location>
</feature>
<dbReference type="GeneID" id="92792847"/>
<dbReference type="SUPFAM" id="SSF55120">
    <property type="entry name" value="Pseudouridine synthase"/>
    <property type="match status" value="1"/>
</dbReference>
<dbReference type="Gene3D" id="3.30.70.660">
    <property type="entry name" value="Pseudouridine synthase I, catalytic domain, C-terminal subdomain"/>
    <property type="match status" value="1"/>
</dbReference>
<protein>
    <recommendedName>
        <fullName evidence="4">tRNA pseudouridine synthase A</fullName>
        <ecNumber evidence="4">5.4.99.12</ecNumber>
    </recommendedName>
    <alternativeName>
        <fullName evidence="4">tRNA pseudouridine(38-40) synthase</fullName>
    </alternativeName>
    <alternativeName>
        <fullName evidence="4">tRNA pseudouridylate synthase I</fullName>
    </alternativeName>
    <alternativeName>
        <fullName evidence="4">tRNA-uridine isomerase I</fullName>
    </alternativeName>
</protein>
<dbReference type="EC" id="5.4.99.12" evidence="4"/>
<dbReference type="Proteomes" id="UP000753219">
    <property type="component" value="Unassembled WGS sequence"/>
</dbReference>
<evidence type="ECO:0000256" key="1">
    <source>
        <dbReference type="ARBA" id="ARBA00009375"/>
    </source>
</evidence>
<dbReference type="InterPro" id="IPR001406">
    <property type="entry name" value="PsdUridine_synth_TruA"/>
</dbReference>
<evidence type="ECO:0000256" key="5">
    <source>
        <dbReference type="PIRSR" id="PIRSR001430-1"/>
    </source>
</evidence>
<evidence type="ECO:0000313" key="10">
    <source>
        <dbReference type="Proteomes" id="UP000753219"/>
    </source>
</evidence>
<comment type="catalytic activity">
    <reaction evidence="4 7">
        <text>uridine(38/39/40) in tRNA = pseudouridine(38/39/40) in tRNA</text>
        <dbReference type="Rhea" id="RHEA:22376"/>
        <dbReference type="Rhea" id="RHEA-COMP:10085"/>
        <dbReference type="Rhea" id="RHEA-COMP:10087"/>
        <dbReference type="ChEBI" id="CHEBI:65314"/>
        <dbReference type="ChEBI" id="CHEBI:65315"/>
        <dbReference type="EC" id="5.4.99.12"/>
    </reaction>
</comment>
<dbReference type="InterPro" id="IPR020097">
    <property type="entry name" value="PsdUridine_synth_TruA_a/b_dom"/>
</dbReference>
<feature type="domain" description="Pseudouridine synthase I TruA alpha/beta" evidence="8">
    <location>
        <begin position="10"/>
        <end position="104"/>
    </location>
</feature>
<keyword evidence="3 4" id="KW-0413">Isomerase</keyword>
<dbReference type="GO" id="GO:0031119">
    <property type="term" value="P:tRNA pseudouridine synthesis"/>
    <property type="evidence" value="ECO:0007669"/>
    <property type="project" value="UniProtKB-UniRule"/>
</dbReference>
<feature type="active site" description="Nucleophile" evidence="4 5">
    <location>
        <position position="52"/>
    </location>
</feature>
<evidence type="ECO:0000256" key="3">
    <source>
        <dbReference type="ARBA" id="ARBA00023235"/>
    </source>
</evidence>
<comment type="caution">
    <text evidence="9">The sequence shown here is derived from an EMBL/GenBank/DDBJ whole genome shotgun (WGS) entry which is preliminary data.</text>
</comment>
<name>A0A942ZX35_9FIRM</name>
<dbReference type="CDD" id="cd02570">
    <property type="entry name" value="PseudoU_synth_EcTruA"/>
    <property type="match status" value="1"/>
</dbReference>